<evidence type="ECO:0000256" key="10">
    <source>
        <dbReference type="PROSITE-ProRule" id="PRU00175"/>
    </source>
</evidence>
<evidence type="ECO:0000313" key="13">
    <source>
        <dbReference type="Proteomes" id="UP000186922"/>
    </source>
</evidence>
<accession>A0A1D1VSE0</accession>
<dbReference type="PROSITE" id="PS50089">
    <property type="entry name" value="ZF_RING_2"/>
    <property type="match status" value="1"/>
</dbReference>
<dbReference type="InterPro" id="IPR001841">
    <property type="entry name" value="Znf_RING"/>
</dbReference>
<dbReference type="Pfam" id="PF17121">
    <property type="entry name" value="zf-C3HC4_5"/>
    <property type="match status" value="1"/>
</dbReference>
<sequence>MEWQTCPRCKSSKYRNPSLKLLVNECGHRLCDNCVEQLFVRGSGSCPQCNKPLKRSKFREQFFEDAEMDKEVDVRRRIYNDLNLRQEDFSSLREFNDYLEQVETFIFNIVNGIEVEKTKRDIEAVKEERKKQLQKSRHKKSSDQELLMKIVDEERLNSDDNSRKFFLDKREDETRRAKEREQLLDDLQDSEMSAEAVWESHKRKNSVLDQCTESEDYQMSGLLQRSVIEEPPPVLTDNDLQWFLRDEELDKVEGNMSGPPVASPRSLAEKDYLKATRASSTLELTMGFESVIPARRALLAAFDGLYCKFNRQ</sequence>
<evidence type="ECO:0000256" key="8">
    <source>
        <dbReference type="ARBA" id="ARBA00077720"/>
    </source>
</evidence>
<keyword evidence="13" id="KW-1185">Reference proteome</keyword>
<dbReference type="PANTHER" id="PTHR12683:SF13">
    <property type="entry name" value="CDK-ACTIVATING KINASE ASSEMBLY FACTOR MAT1"/>
    <property type="match status" value="1"/>
</dbReference>
<dbReference type="GO" id="GO:0005675">
    <property type="term" value="C:transcription factor TFIIH holo complex"/>
    <property type="evidence" value="ECO:0007669"/>
    <property type="project" value="InterPro"/>
</dbReference>
<comment type="subcellular location">
    <subcellularLocation>
        <location evidence="1">Nucleus</location>
    </subcellularLocation>
</comment>
<dbReference type="SMART" id="SM00184">
    <property type="entry name" value="RING"/>
    <property type="match status" value="1"/>
</dbReference>
<reference evidence="12 13" key="1">
    <citation type="journal article" date="2016" name="Nat. Commun.">
        <title>Extremotolerant tardigrade genome and improved radiotolerance of human cultured cells by tardigrade-unique protein.</title>
        <authorList>
            <person name="Hashimoto T."/>
            <person name="Horikawa D.D."/>
            <person name="Saito Y."/>
            <person name="Kuwahara H."/>
            <person name="Kozuka-Hata H."/>
            <person name="Shin-I T."/>
            <person name="Minakuchi Y."/>
            <person name="Ohishi K."/>
            <person name="Motoyama A."/>
            <person name="Aizu T."/>
            <person name="Enomoto A."/>
            <person name="Kondo K."/>
            <person name="Tanaka S."/>
            <person name="Hara Y."/>
            <person name="Koshikawa S."/>
            <person name="Sagara H."/>
            <person name="Miura T."/>
            <person name="Yokobori S."/>
            <person name="Miyagawa K."/>
            <person name="Suzuki Y."/>
            <person name="Kubo T."/>
            <person name="Oyama M."/>
            <person name="Kohara Y."/>
            <person name="Fujiyama A."/>
            <person name="Arakawa K."/>
            <person name="Katayama T."/>
            <person name="Toyoda A."/>
            <person name="Kunieda T."/>
        </authorList>
    </citation>
    <scope>NUCLEOTIDE SEQUENCE [LARGE SCALE GENOMIC DNA]</scope>
    <source>
        <strain evidence="12 13">YOKOZUNA-1</strain>
    </source>
</reference>
<dbReference type="SUPFAM" id="SSF57850">
    <property type="entry name" value="RING/U-box"/>
    <property type="match status" value="1"/>
</dbReference>
<dbReference type="AlphaFoldDB" id="A0A1D1VSE0"/>
<dbReference type="PANTHER" id="PTHR12683">
    <property type="entry name" value="CDK-ACTIVATING KINASE ASSEMBLY FACTOR MAT1"/>
    <property type="match status" value="1"/>
</dbReference>
<proteinExistence type="predicted"/>
<dbReference type="Gene3D" id="3.30.40.10">
    <property type="entry name" value="Zinc/RING finger domain, C3HC4 (zinc finger)"/>
    <property type="match status" value="1"/>
</dbReference>
<dbReference type="Pfam" id="PF06391">
    <property type="entry name" value="MAT1"/>
    <property type="match status" value="1"/>
</dbReference>
<dbReference type="InterPro" id="IPR004575">
    <property type="entry name" value="MAT1/Tfb3"/>
</dbReference>
<evidence type="ECO:0000256" key="4">
    <source>
        <dbReference type="ARBA" id="ARBA00022833"/>
    </source>
</evidence>
<gene>
    <name evidence="12" type="primary">RvY_14259-1</name>
    <name evidence="12" type="synonym">RvY_14259.1</name>
    <name evidence="12" type="ORF">RvY_14259</name>
</gene>
<evidence type="ECO:0000256" key="2">
    <source>
        <dbReference type="ARBA" id="ARBA00022723"/>
    </source>
</evidence>
<dbReference type="Pfam" id="PF25811">
    <property type="entry name" value="CAK-anch_MAT1"/>
    <property type="match status" value="1"/>
</dbReference>
<dbReference type="GO" id="GO:0006357">
    <property type="term" value="P:regulation of transcription by RNA polymerase II"/>
    <property type="evidence" value="ECO:0007669"/>
    <property type="project" value="TreeGrafter"/>
</dbReference>
<evidence type="ECO:0000259" key="11">
    <source>
        <dbReference type="PROSITE" id="PS50089"/>
    </source>
</evidence>
<dbReference type="GO" id="GO:0008270">
    <property type="term" value="F:zinc ion binding"/>
    <property type="evidence" value="ECO:0007669"/>
    <property type="project" value="UniProtKB-KW"/>
</dbReference>
<dbReference type="PROSITE" id="PS00518">
    <property type="entry name" value="ZF_RING_1"/>
    <property type="match status" value="1"/>
</dbReference>
<keyword evidence="2" id="KW-0479">Metal-binding</keyword>
<evidence type="ECO:0000256" key="1">
    <source>
        <dbReference type="ARBA" id="ARBA00004123"/>
    </source>
</evidence>
<dbReference type="NCBIfam" id="TIGR00570">
    <property type="entry name" value="cdk7"/>
    <property type="match status" value="1"/>
</dbReference>
<evidence type="ECO:0000256" key="5">
    <source>
        <dbReference type="ARBA" id="ARBA00023242"/>
    </source>
</evidence>
<dbReference type="Proteomes" id="UP000186922">
    <property type="component" value="Unassembled WGS sequence"/>
</dbReference>
<keyword evidence="5" id="KW-0539">Nucleus</keyword>
<evidence type="ECO:0000256" key="6">
    <source>
        <dbReference type="ARBA" id="ARBA00074719"/>
    </source>
</evidence>
<dbReference type="FunFam" id="3.30.40.10:FF:000037">
    <property type="entry name" value="Cdk-activating kinase assembly factor MAT1, centre"/>
    <property type="match status" value="1"/>
</dbReference>
<dbReference type="InterPro" id="IPR017907">
    <property type="entry name" value="Znf_RING_CS"/>
</dbReference>
<dbReference type="GO" id="GO:0006289">
    <property type="term" value="P:nucleotide-excision repair"/>
    <property type="evidence" value="ECO:0007669"/>
    <property type="project" value="InterPro"/>
</dbReference>
<evidence type="ECO:0000256" key="3">
    <source>
        <dbReference type="ARBA" id="ARBA00022771"/>
    </source>
</evidence>
<evidence type="ECO:0000256" key="7">
    <source>
        <dbReference type="ARBA" id="ARBA00077380"/>
    </source>
</evidence>
<keyword evidence="4" id="KW-0862">Zinc</keyword>
<name>A0A1D1VSE0_RAMVA</name>
<dbReference type="InterPro" id="IPR015877">
    <property type="entry name" value="MAT1_centre"/>
</dbReference>
<protein>
    <recommendedName>
        <fullName evidence="6">CDK-activating kinase assembly factor MAT1</fullName>
    </recommendedName>
    <alternativeName>
        <fullName evidence="9">CDK7/cyclin-H assembly factor</fullName>
    </alternativeName>
    <alternativeName>
        <fullName evidence="7">Menage a trois</fullName>
    </alternativeName>
    <alternativeName>
        <fullName evidence="8">RING finger protein MAT1</fullName>
    </alternativeName>
</protein>
<dbReference type="STRING" id="947166.A0A1D1VSE0"/>
<evidence type="ECO:0000313" key="12">
    <source>
        <dbReference type="EMBL" id="GAV03891.1"/>
    </source>
</evidence>
<dbReference type="CDD" id="cd16517">
    <property type="entry name" value="RING-HC_MAT1"/>
    <property type="match status" value="1"/>
</dbReference>
<feature type="domain" description="RING-type" evidence="11">
    <location>
        <begin position="6"/>
        <end position="50"/>
    </location>
</feature>
<organism evidence="12 13">
    <name type="scientific">Ramazzottius varieornatus</name>
    <name type="common">Water bear</name>
    <name type="synonym">Tardigrade</name>
    <dbReference type="NCBI Taxonomy" id="947166"/>
    <lineage>
        <taxon>Eukaryota</taxon>
        <taxon>Metazoa</taxon>
        <taxon>Ecdysozoa</taxon>
        <taxon>Tardigrada</taxon>
        <taxon>Eutardigrada</taxon>
        <taxon>Parachela</taxon>
        <taxon>Hypsibioidea</taxon>
        <taxon>Ramazzottiidae</taxon>
        <taxon>Ramazzottius</taxon>
    </lineage>
</organism>
<dbReference type="InterPro" id="IPR013083">
    <property type="entry name" value="Znf_RING/FYVE/PHD"/>
</dbReference>
<evidence type="ECO:0000256" key="9">
    <source>
        <dbReference type="ARBA" id="ARBA00083888"/>
    </source>
</evidence>
<dbReference type="EMBL" id="BDGG01000010">
    <property type="protein sequence ID" value="GAV03891.1"/>
    <property type="molecule type" value="Genomic_DNA"/>
</dbReference>
<dbReference type="GO" id="GO:0061575">
    <property type="term" value="F:cyclin-dependent protein serine/threonine kinase activator activity"/>
    <property type="evidence" value="ECO:0007669"/>
    <property type="project" value="InterPro"/>
</dbReference>
<keyword evidence="3 10" id="KW-0863">Zinc-finger</keyword>
<comment type="caution">
    <text evidence="12">The sequence shown here is derived from an EMBL/GenBank/DDBJ whole genome shotgun (WGS) entry which is preliminary data.</text>
</comment>
<dbReference type="OrthoDB" id="5963at2759"/>
<dbReference type="InterPro" id="IPR057657">
    <property type="entry name" value="MAT1_CAK-anch"/>
</dbReference>